<protein>
    <submittedName>
        <fullName evidence="1">Uncharacterized protein</fullName>
    </submittedName>
</protein>
<evidence type="ECO:0000313" key="2">
    <source>
        <dbReference type="Proteomes" id="UP000800040"/>
    </source>
</evidence>
<keyword evidence="2" id="KW-1185">Reference proteome</keyword>
<dbReference type="AlphaFoldDB" id="A0A6A5KW77"/>
<dbReference type="OrthoDB" id="5985073at2759"/>
<gene>
    <name evidence="1" type="ORF">BDW02DRAFT_5450</name>
</gene>
<organism evidence="1 2">
    <name type="scientific">Decorospora gaudefroyi</name>
    <dbReference type="NCBI Taxonomy" id="184978"/>
    <lineage>
        <taxon>Eukaryota</taxon>
        <taxon>Fungi</taxon>
        <taxon>Dikarya</taxon>
        <taxon>Ascomycota</taxon>
        <taxon>Pezizomycotina</taxon>
        <taxon>Dothideomycetes</taxon>
        <taxon>Pleosporomycetidae</taxon>
        <taxon>Pleosporales</taxon>
        <taxon>Pleosporineae</taxon>
        <taxon>Pleosporaceae</taxon>
        <taxon>Decorospora</taxon>
    </lineage>
</organism>
<accession>A0A6A5KW77</accession>
<dbReference type="EMBL" id="ML975244">
    <property type="protein sequence ID" value="KAF1839659.1"/>
    <property type="molecule type" value="Genomic_DNA"/>
</dbReference>
<name>A0A6A5KW77_9PLEO</name>
<proteinExistence type="predicted"/>
<reference evidence="1" key="1">
    <citation type="submission" date="2020-01" db="EMBL/GenBank/DDBJ databases">
        <authorList>
            <consortium name="DOE Joint Genome Institute"/>
            <person name="Haridas S."/>
            <person name="Albert R."/>
            <person name="Binder M."/>
            <person name="Bloem J."/>
            <person name="Labutti K."/>
            <person name="Salamov A."/>
            <person name="Andreopoulos B."/>
            <person name="Baker S.E."/>
            <person name="Barry K."/>
            <person name="Bills G."/>
            <person name="Bluhm B.H."/>
            <person name="Cannon C."/>
            <person name="Castanera R."/>
            <person name="Culley D.E."/>
            <person name="Daum C."/>
            <person name="Ezra D."/>
            <person name="Gonzalez J.B."/>
            <person name="Henrissat B."/>
            <person name="Kuo A."/>
            <person name="Liang C."/>
            <person name="Lipzen A."/>
            <person name="Lutzoni F."/>
            <person name="Magnuson J."/>
            <person name="Mondo S."/>
            <person name="Nolan M."/>
            <person name="Ohm R."/>
            <person name="Pangilinan J."/>
            <person name="Park H.-J."/>
            <person name="Ramirez L."/>
            <person name="Alfaro M."/>
            <person name="Sun H."/>
            <person name="Tritt A."/>
            <person name="Yoshinaga Y."/>
            <person name="Zwiers L.-H."/>
            <person name="Turgeon B.G."/>
            <person name="Goodwin S.B."/>
            <person name="Spatafora J.W."/>
            <person name="Crous P.W."/>
            <person name="Grigoriev I.V."/>
        </authorList>
    </citation>
    <scope>NUCLEOTIDE SEQUENCE</scope>
    <source>
        <strain evidence="1">P77</strain>
    </source>
</reference>
<dbReference type="Proteomes" id="UP000800040">
    <property type="component" value="Unassembled WGS sequence"/>
</dbReference>
<evidence type="ECO:0000313" key="1">
    <source>
        <dbReference type="EMBL" id="KAF1839659.1"/>
    </source>
</evidence>
<sequence>MGPLPQELINRIVWFAERYPGAEKWYPAMPVLEYFMLTSELTGEPGRLHISYHAPGNEAEWGDKGPEDIHCRRIYYACEIGKGWVPEPETAEGLRGTGMEKFGGEVIERYLGSLYY</sequence>